<proteinExistence type="predicted"/>
<organism evidence="1 2">
    <name type="scientific">Fraxinus pennsylvanica</name>
    <dbReference type="NCBI Taxonomy" id="56036"/>
    <lineage>
        <taxon>Eukaryota</taxon>
        <taxon>Viridiplantae</taxon>
        <taxon>Streptophyta</taxon>
        <taxon>Embryophyta</taxon>
        <taxon>Tracheophyta</taxon>
        <taxon>Spermatophyta</taxon>
        <taxon>Magnoliopsida</taxon>
        <taxon>eudicotyledons</taxon>
        <taxon>Gunneridae</taxon>
        <taxon>Pentapetalae</taxon>
        <taxon>asterids</taxon>
        <taxon>lamiids</taxon>
        <taxon>Lamiales</taxon>
        <taxon>Oleaceae</taxon>
        <taxon>Oleeae</taxon>
        <taxon>Fraxinus</taxon>
    </lineage>
</organism>
<keyword evidence="2" id="KW-1185">Reference proteome</keyword>
<name>A0AAD2DJC9_9LAMI</name>
<dbReference type="PANTHER" id="PTHR12447">
    <property type="entry name" value="ANKYRIN REPEAT DOMAIN-CONTAINING PROTEIN 13"/>
    <property type="match status" value="1"/>
</dbReference>
<reference evidence="1" key="1">
    <citation type="submission" date="2023-05" db="EMBL/GenBank/DDBJ databases">
        <authorList>
            <person name="Huff M."/>
        </authorList>
    </citation>
    <scope>NUCLEOTIDE SEQUENCE</scope>
</reference>
<dbReference type="EMBL" id="OU503037">
    <property type="protein sequence ID" value="CAI9756777.1"/>
    <property type="molecule type" value="Genomic_DNA"/>
</dbReference>
<sequence length="106" mass="12474">MVQHYQPLAWAKWCRRLPRLIGTMKRIRDFYMEISFHFESSMIPFISRIALSDTYRTLKRDTNLRADIILAGFDGFKILLFLGDGSEDGKVPLGHFTWCCTKIRRS</sequence>
<evidence type="ECO:0000313" key="2">
    <source>
        <dbReference type="Proteomes" id="UP000834106"/>
    </source>
</evidence>
<dbReference type="GO" id="GO:0005737">
    <property type="term" value="C:cytoplasm"/>
    <property type="evidence" value="ECO:0007669"/>
    <property type="project" value="TreeGrafter"/>
</dbReference>
<gene>
    <name evidence="1" type="ORF">FPE_LOCUS4207</name>
</gene>
<dbReference type="PANTHER" id="PTHR12447:SF35">
    <property type="entry name" value="ANKYRIN REPEAT FAMILY PROTEIN"/>
    <property type="match status" value="1"/>
</dbReference>
<accession>A0AAD2DJC9</accession>
<evidence type="ECO:0000313" key="1">
    <source>
        <dbReference type="EMBL" id="CAI9756777.1"/>
    </source>
</evidence>
<dbReference type="InterPro" id="IPR021832">
    <property type="entry name" value="ANKRD13"/>
</dbReference>
<protein>
    <submittedName>
        <fullName evidence="1">Uncharacterized protein</fullName>
    </submittedName>
</protein>
<dbReference type="AlphaFoldDB" id="A0AAD2DJC9"/>
<dbReference type="Proteomes" id="UP000834106">
    <property type="component" value="Chromosome 2"/>
</dbReference>